<reference evidence="3 4" key="1">
    <citation type="submission" date="2015-04" db="EMBL/GenBank/DDBJ databases">
        <title>Draft genome of the roundworm Trichinella nativa.</title>
        <authorList>
            <person name="Mitreva M."/>
        </authorList>
    </citation>
    <scope>NUCLEOTIDE SEQUENCE [LARGE SCALE GENOMIC DNA]</scope>
    <source>
        <strain evidence="3 4">ISS45</strain>
    </source>
</reference>
<name>A0A1Y3EMS5_9BILA</name>
<evidence type="ECO:0000259" key="2">
    <source>
        <dbReference type="PROSITE" id="PS51034"/>
    </source>
</evidence>
<evidence type="ECO:0000313" key="3">
    <source>
        <dbReference type="EMBL" id="OUC46462.1"/>
    </source>
</evidence>
<dbReference type="EMBL" id="LVZM01006748">
    <property type="protein sequence ID" value="OUC46462.1"/>
    <property type="molecule type" value="Genomic_DNA"/>
</dbReference>
<dbReference type="InterPro" id="IPR057475">
    <property type="entry name" value="CUT_C"/>
</dbReference>
<evidence type="ECO:0000313" key="4">
    <source>
        <dbReference type="Proteomes" id="UP000243006"/>
    </source>
</evidence>
<proteinExistence type="predicted"/>
<protein>
    <recommendedName>
        <fullName evidence="2">ZP domain-containing protein</fullName>
    </recommendedName>
</protein>
<evidence type="ECO:0000256" key="1">
    <source>
        <dbReference type="ARBA" id="ARBA00022729"/>
    </source>
</evidence>
<dbReference type="InterPro" id="IPR051962">
    <property type="entry name" value="Cuticlin"/>
</dbReference>
<accession>A0A1Y3EMS5</accession>
<dbReference type="PANTHER" id="PTHR22907:SF54">
    <property type="entry name" value="GH04558P"/>
    <property type="match status" value="1"/>
</dbReference>
<organism evidence="3 4">
    <name type="scientific">Trichinella nativa</name>
    <dbReference type="NCBI Taxonomy" id="6335"/>
    <lineage>
        <taxon>Eukaryota</taxon>
        <taxon>Metazoa</taxon>
        <taxon>Ecdysozoa</taxon>
        <taxon>Nematoda</taxon>
        <taxon>Enoplea</taxon>
        <taxon>Dorylaimia</taxon>
        <taxon>Trichinellida</taxon>
        <taxon>Trichinellidae</taxon>
        <taxon>Trichinella</taxon>
    </lineage>
</organism>
<sequence length="234" mass="26246">MKKPFRGKIYVKGEHGNPDCQKIYNTNPPIPPKNFFQWPNGKEHFVQPMHCPPCPPCEPQLNSHIASALHVHDEPKSVQMAVRIGSCRMRRERTVHVFSNLINLVCPRRLNCVHRLQCHLVSIPFVEVLQTDHWFALLKLVSKSIINGSATLNSNVTDGYDGRDQRVLVVDEKGCSLDPFLIGDLSYIDSMTAFVPANVFKFADRTALDFQCAISICIFASGSCDGVTVSLCYC</sequence>
<dbReference type="PROSITE" id="PS51034">
    <property type="entry name" value="ZP_2"/>
    <property type="match status" value="1"/>
</dbReference>
<dbReference type="AlphaFoldDB" id="A0A1Y3EMS5"/>
<dbReference type="InterPro" id="IPR001507">
    <property type="entry name" value="ZP_dom"/>
</dbReference>
<comment type="caution">
    <text evidence="3">The sequence shown here is derived from an EMBL/GenBank/DDBJ whole genome shotgun (WGS) entry which is preliminary data.</text>
</comment>
<feature type="domain" description="ZP" evidence="2">
    <location>
        <begin position="1"/>
        <end position="234"/>
    </location>
</feature>
<gene>
    <name evidence="3" type="ORF">D917_07703</name>
</gene>
<keyword evidence="1" id="KW-0732">Signal</keyword>
<dbReference type="Pfam" id="PF25301">
    <property type="entry name" value="CUT_C"/>
    <property type="match status" value="1"/>
</dbReference>
<dbReference type="Proteomes" id="UP000243006">
    <property type="component" value="Unassembled WGS sequence"/>
</dbReference>
<dbReference type="PANTHER" id="PTHR22907">
    <property type="entry name" value="GH04558P"/>
    <property type="match status" value="1"/>
</dbReference>